<sequence length="305" mass="35034">MKKEEKKVQCDDWLGICGISAEEAEALRTPKKKIELYVFTDPLCPECWAFEPTLKKFIIEFGSYFSIRFFIASQLESRDSYDSKHKKNPKNLALRFEETAARTGMSCDGDVWLENPLVSSYVPSLAIKAAEMQGRAKAATFSRKLREKLFLEKQNVADEKVLYEIARATGLDENSFQSDFHSTCAIKALQCDIKTTREMEVDRAPTFVFFNEKIEEAGLKVPGSYPYEVYVDILTEMLGFTPKRADKLPLEDFLEKFQFVASKEVAVVYDLSLKEAESCLKKLMLKRKVERVPVKYGTFWKYLSS</sequence>
<dbReference type="Pfam" id="PF13743">
    <property type="entry name" value="Thioredoxin_5"/>
    <property type="match status" value="1"/>
</dbReference>
<evidence type="ECO:0000256" key="2">
    <source>
        <dbReference type="HAMAP-Rule" id="MF_02245"/>
    </source>
</evidence>
<dbReference type="PANTHER" id="PTHR13887">
    <property type="entry name" value="GLUTATHIONE S-TRANSFERASE KAPPA"/>
    <property type="match status" value="1"/>
</dbReference>
<organism evidence="3 4">
    <name type="scientific">Thalassorhabdus alkalitolerans</name>
    <dbReference type="NCBI Taxonomy" id="2282697"/>
    <lineage>
        <taxon>Bacteria</taxon>
        <taxon>Bacillati</taxon>
        <taxon>Bacillota</taxon>
        <taxon>Bacilli</taxon>
        <taxon>Bacillales</taxon>
        <taxon>Bacillaceae</taxon>
        <taxon>Thalassorhabdus</taxon>
    </lineage>
</organism>
<dbReference type="InterPro" id="IPR036249">
    <property type="entry name" value="Thioredoxin-like_sf"/>
</dbReference>
<accession>A0ABW0YM50</accession>
<gene>
    <name evidence="2" type="primary">spxH</name>
    <name evidence="3" type="ORF">ACFPU1_06830</name>
</gene>
<comment type="function">
    <text evidence="2">Adapter protein required for efficient degradation of Spx by ClpXP under non-stress conditions. Interaction with Spx stabilizes Spx and exposes the C-terminus of Spx for recognition and proteolysis by ClpXP.</text>
</comment>
<keyword evidence="4" id="KW-1185">Reference proteome</keyword>
<name>A0ABW0YM50_9BACI</name>
<dbReference type="HAMAP" id="MF_02245">
    <property type="entry name" value="Adapter_SpxH"/>
    <property type="match status" value="1"/>
</dbReference>
<protein>
    <recommendedName>
        <fullName evidence="2">ClpXP adapter protein SpxH</fullName>
    </recommendedName>
</protein>
<dbReference type="CDD" id="cd03025">
    <property type="entry name" value="DsbA_FrnE_like"/>
    <property type="match status" value="1"/>
</dbReference>
<dbReference type="SUPFAM" id="SSF52833">
    <property type="entry name" value="Thioredoxin-like"/>
    <property type="match status" value="1"/>
</dbReference>
<proteinExistence type="inferred from homology"/>
<comment type="caution">
    <text evidence="3">The sequence shown here is derived from an EMBL/GenBank/DDBJ whole genome shotgun (WGS) entry which is preliminary data.</text>
</comment>
<evidence type="ECO:0000256" key="1">
    <source>
        <dbReference type="ARBA" id="ARBA00022490"/>
    </source>
</evidence>
<dbReference type="RefSeq" id="WP_385939650.1">
    <property type="nucleotide sequence ID" value="NZ_JBHSOZ010000003.1"/>
</dbReference>
<dbReference type="Gene3D" id="3.40.30.10">
    <property type="entry name" value="Glutaredoxin"/>
    <property type="match status" value="1"/>
</dbReference>
<evidence type="ECO:0000313" key="3">
    <source>
        <dbReference type="EMBL" id="MFC5712490.1"/>
    </source>
</evidence>
<comment type="subunit">
    <text evidence="2">Interacts with Spx.</text>
</comment>
<comment type="subcellular location">
    <subcellularLocation>
        <location evidence="2">Cytoplasm</location>
    </subcellularLocation>
</comment>
<dbReference type="PANTHER" id="PTHR13887:SF47">
    <property type="entry name" value="CLPXP ADAPTER PROTEIN SPXH"/>
    <property type="match status" value="1"/>
</dbReference>
<dbReference type="EMBL" id="JBHSOZ010000003">
    <property type="protein sequence ID" value="MFC5712490.1"/>
    <property type="molecule type" value="Genomic_DNA"/>
</dbReference>
<evidence type="ECO:0000313" key="4">
    <source>
        <dbReference type="Proteomes" id="UP001596142"/>
    </source>
</evidence>
<comment type="similarity">
    <text evidence="2">Belongs to the SpxH family.</text>
</comment>
<dbReference type="Proteomes" id="UP001596142">
    <property type="component" value="Unassembled WGS sequence"/>
</dbReference>
<dbReference type="InterPro" id="IPR046404">
    <property type="entry name" value="Adapter_SpxH"/>
</dbReference>
<keyword evidence="1 2" id="KW-0963">Cytoplasm</keyword>
<reference evidence="4" key="1">
    <citation type="journal article" date="2019" name="Int. J. Syst. Evol. Microbiol.">
        <title>The Global Catalogue of Microorganisms (GCM) 10K type strain sequencing project: providing services to taxonomists for standard genome sequencing and annotation.</title>
        <authorList>
            <consortium name="The Broad Institute Genomics Platform"/>
            <consortium name="The Broad Institute Genome Sequencing Center for Infectious Disease"/>
            <person name="Wu L."/>
            <person name="Ma J."/>
        </authorList>
    </citation>
    <scope>NUCLEOTIDE SEQUENCE [LARGE SCALE GENOMIC DNA]</scope>
    <source>
        <strain evidence="4">CECT 7184</strain>
    </source>
</reference>